<protein>
    <submittedName>
        <fullName evidence="1">Uncharacterized protein</fullName>
    </submittedName>
</protein>
<reference evidence="2" key="1">
    <citation type="journal article" date="2017" name="Cell">
        <title>Insights into land plant evolution garnered from the Marchantia polymorpha genome.</title>
        <authorList>
            <person name="Bowman J.L."/>
            <person name="Kohchi T."/>
            <person name="Yamato K.T."/>
            <person name="Jenkins J."/>
            <person name="Shu S."/>
            <person name="Ishizaki K."/>
            <person name="Yamaoka S."/>
            <person name="Nishihama R."/>
            <person name="Nakamura Y."/>
            <person name="Berger F."/>
            <person name="Adam C."/>
            <person name="Aki S.S."/>
            <person name="Althoff F."/>
            <person name="Araki T."/>
            <person name="Arteaga-Vazquez M.A."/>
            <person name="Balasubrmanian S."/>
            <person name="Barry K."/>
            <person name="Bauer D."/>
            <person name="Boehm C.R."/>
            <person name="Briginshaw L."/>
            <person name="Caballero-Perez J."/>
            <person name="Catarino B."/>
            <person name="Chen F."/>
            <person name="Chiyoda S."/>
            <person name="Chovatia M."/>
            <person name="Davies K.M."/>
            <person name="Delmans M."/>
            <person name="Demura T."/>
            <person name="Dierschke T."/>
            <person name="Dolan L."/>
            <person name="Dorantes-Acosta A.E."/>
            <person name="Eklund D.M."/>
            <person name="Florent S.N."/>
            <person name="Flores-Sandoval E."/>
            <person name="Fujiyama A."/>
            <person name="Fukuzawa H."/>
            <person name="Galik B."/>
            <person name="Grimanelli D."/>
            <person name="Grimwood J."/>
            <person name="Grossniklaus U."/>
            <person name="Hamada T."/>
            <person name="Haseloff J."/>
            <person name="Hetherington A.J."/>
            <person name="Higo A."/>
            <person name="Hirakawa Y."/>
            <person name="Hundley H.N."/>
            <person name="Ikeda Y."/>
            <person name="Inoue K."/>
            <person name="Inoue S.I."/>
            <person name="Ishida S."/>
            <person name="Jia Q."/>
            <person name="Kakita M."/>
            <person name="Kanazawa T."/>
            <person name="Kawai Y."/>
            <person name="Kawashima T."/>
            <person name="Kennedy M."/>
            <person name="Kinose K."/>
            <person name="Kinoshita T."/>
            <person name="Kohara Y."/>
            <person name="Koide E."/>
            <person name="Komatsu K."/>
            <person name="Kopischke S."/>
            <person name="Kubo M."/>
            <person name="Kyozuka J."/>
            <person name="Lagercrantz U."/>
            <person name="Lin S.S."/>
            <person name="Lindquist E."/>
            <person name="Lipzen A.M."/>
            <person name="Lu C.W."/>
            <person name="De Luna E."/>
            <person name="Martienssen R.A."/>
            <person name="Minamino N."/>
            <person name="Mizutani M."/>
            <person name="Mizutani M."/>
            <person name="Mochizuki N."/>
            <person name="Monte I."/>
            <person name="Mosher R."/>
            <person name="Nagasaki H."/>
            <person name="Nakagami H."/>
            <person name="Naramoto S."/>
            <person name="Nishitani K."/>
            <person name="Ohtani M."/>
            <person name="Okamoto T."/>
            <person name="Okumura M."/>
            <person name="Phillips J."/>
            <person name="Pollak B."/>
            <person name="Reinders A."/>
            <person name="Rovekamp M."/>
            <person name="Sano R."/>
            <person name="Sawa S."/>
            <person name="Schmid M.W."/>
            <person name="Shirakawa M."/>
            <person name="Solano R."/>
            <person name="Spunde A."/>
            <person name="Suetsugu N."/>
            <person name="Sugano S."/>
            <person name="Sugiyama A."/>
            <person name="Sun R."/>
            <person name="Suzuki Y."/>
            <person name="Takenaka M."/>
            <person name="Takezawa D."/>
            <person name="Tomogane H."/>
            <person name="Tsuzuki M."/>
            <person name="Ueda T."/>
            <person name="Umeda M."/>
            <person name="Ward J.M."/>
            <person name="Watanabe Y."/>
            <person name="Yazaki K."/>
            <person name="Yokoyama R."/>
            <person name="Yoshitake Y."/>
            <person name="Yotsui I."/>
            <person name="Zachgo S."/>
            <person name="Schmutz J."/>
        </authorList>
    </citation>
    <scope>NUCLEOTIDE SEQUENCE [LARGE SCALE GENOMIC DNA]</scope>
    <source>
        <strain evidence="2">Tak-1</strain>
    </source>
</reference>
<evidence type="ECO:0000313" key="1">
    <source>
        <dbReference type="EMBL" id="PTQ38449.1"/>
    </source>
</evidence>
<organism evidence="1 2">
    <name type="scientific">Marchantia polymorpha</name>
    <name type="common">Common liverwort</name>
    <name type="synonym">Marchantia aquatica</name>
    <dbReference type="NCBI Taxonomy" id="3197"/>
    <lineage>
        <taxon>Eukaryota</taxon>
        <taxon>Viridiplantae</taxon>
        <taxon>Streptophyta</taxon>
        <taxon>Embryophyta</taxon>
        <taxon>Marchantiophyta</taxon>
        <taxon>Marchantiopsida</taxon>
        <taxon>Marchantiidae</taxon>
        <taxon>Marchantiales</taxon>
        <taxon>Marchantiaceae</taxon>
        <taxon>Marchantia</taxon>
    </lineage>
</organism>
<dbReference type="AlphaFoldDB" id="A0A2R6WX69"/>
<dbReference type="Gramene" id="Mp7g17150.1">
    <property type="protein sequence ID" value="Mp7g17150.1.cds1"/>
    <property type="gene ID" value="Mp7g17150"/>
</dbReference>
<gene>
    <name evidence="1" type="ORF">MARPO_0051s0052</name>
</gene>
<name>A0A2R6WX69_MARPO</name>
<dbReference type="EMBL" id="KZ772723">
    <property type="protein sequence ID" value="PTQ38449.1"/>
    <property type="molecule type" value="Genomic_DNA"/>
</dbReference>
<dbReference type="Proteomes" id="UP000244005">
    <property type="component" value="Unassembled WGS sequence"/>
</dbReference>
<accession>A0A2R6WX69</accession>
<proteinExistence type="predicted"/>
<sequence length="107" mass="12403">MAGVYIRKKAIKGYFSTKGKTKERTRQNAWMPSTPAEWARRDGHQAELSMGSYHARPTVFAHRHPRPWSSSGLRDLTAVEITDQDVRTIEQILFKYSRDRPWPTSIT</sequence>
<keyword evidence="2" id="KW-1185">Reference proteome</keyword>
<evidence type="ECO:0000313" key="2">
    <source>
        <dbReference type="Proteomes" id="UP000244005"/>
    </source>
</evidence>